<dbReference type="PANTHER" id="PTHR30269">
    <property type="entry name" value="TRANSMEMBRANE PROTEIN YFCA"/>
    <property type="match status" value="1"/>
</dbReference>
<evidence type="ECO:0000256" key="3">
    <source>
        <dbReference type="ARBA" id="ARBA00022448"/>
    </source>
</evidence>
<evidence type="ECO:0000256" key="1">
    <source>
        <dbReference type="ARBA" id="ARBA00004651"/>
    </source>
</evidence>
<evidence type="ECO:0000313" key="9">
    <source>
        <dbReference type="EMBL" id="GEQ14486.1"/>
    </source>
</evidence>
<dbReference type="Pfam" id="PF01925">
    <property type="entry name" value="TauE"/>
    <property type="match status" value="1"/>
</dbReference>
<comment type="similarity">
    <text evidence="2 8">Belongs to the 4-toluene sulfonate uptake permease (TSUP) (TC 2.A.102) family.</text>
</comment>
<reference evidence="9 10" key="1">
    <citation type="submission" date="2019-07" db="EMBL/GenBank/DDBJ databases">
        <title>Whole genome shotgun sequence of Knoellia locipacati NBRC 109775.</title>
        <authorList>
            <person name="Hosoyama A."/>
            <person name="Uohara A."/>
            <person name="Ohji S."/>
            <person name="Ichikawa N."/>
        </authorList>
    </citation>
    <scope>NUCLEOTIDE SEQUENCE [LARGE SCALE GENOMIC DNA]</scope>
    <source>
        <strain evidence="9 10">NBRC 109775</strain>
    </source>
</reference>
<evidence type="ECO:0000256" key="7">
    <source>
        <dbReference type="ARBA" id="ARBA00023136"/>
    </source>
</evidence>
<evidence type="ECO:0000256" key="4">
    <source>
        <dbReference type="ARBA" id="ARBA00022475"/>
    </source>
</evidence>
<comment type="caution">
    <text evidence="9">The sequence shown here is derived from an EMBL/GenBank/DDBJ whole genome shotgun (WGS) entry which is preliminary data.</text>
</comment>
<organism evidence="9 10">
    <name type="scientific">Knoellia locipacati</name>
    <dbReference type="NCBI Taxonomy" id="882824"/>
    <lineage>
        <taxon>Bacteria</taxon>
        <taxon>Bacillati</taxon>
        <taxon>Actinomycetota</taxon>
        <taxon>Actinomycetes</taxon>
        <taxon>Micrococcales</taxon>
        <taxon>Intrasporangiaceae</taxon>
        <taxon>Knoellia</taxon>
    </lineage>
</organism>
<keyword evidence="3" id="KW-0813">Transport</keyword>
<dbReference type="InterPro" id="IPR002781">
    <property type="entry name" value="TM_pro_TauE-like"/>
</dbReference>
<proteinExistence type="inferred from homology"/>
<dbReference type="RefSeq" id="WP_147065645.1">
    <property type="nucleotide sequence ID" value="NZ_BAABDN010000002.1"/>
</dbReference>
<feature type="transmembrane region" description="Helical" evidence="8">
    <location>
        <begin position="214"/>
        <end position="230"/>
    </location>
</feature>
<feature type="transmembrane region" description="Helical" evidence="8">
    <location>
        <begin position="77"/>
        <end position="95"/>
    </location>
</feature>
<feature type="transmembrane region" description="Helical" evidence="8">
    <location>
        <begin position="190"/>
        <end position="208"/>
    </location>
</feature>
<evidence type="ECO:0000256" key="5">
    <source>
        <dbReference type="ARBA" id="ARBA00022692"/>
    </source>
</evidence>
<feature type="transmembrane region" description="Helical" evidence="8">
    <location>
        <begin position="35"/>
        <end position="57"/>
    </location>
</feature>
<dbReference type="InterPro" id="IPR052017">
    <property type="entry name" value="TSUP"/>
</dbReference>
<sequence length="262" mass="26686">MGLGEAALILVAGVVAGTINTVVGSGTLVTFPTLLFFGFAPVTANVSNTVGLVAGGLTGSWGYRHELGGMRGTLLRWAPMSLLGGVVGALLLLVLDPAAFRTIVPVLIALGVLLVAFGPRITAWSTTRRGDAPPTALGDHSRRRALLLAFCVFATAVYGGYFGAAQGVILMGILTTLTSESLQSLNGIKNVLATIVNAVAALTFVVVAPEQVDWTVAGLIAAGSLVGGVIGSKVGRRLPPNVLRAVIIVIGLVAIGRMVLAP</sequence>
<comment type="subcellular location">
    <subcellularLocation>
        <location evidence="1 8">Cell membrane</location>
        <topology evidence="1 8">Multi-pass membrane protein</topology>
    </subcellularLocation>
</comment>
<evidence type="ECO:0000313" key="10">
    <source>
        <dbReference type="Proteomes" id="UP000321793"/>
    </source>
</evidence>
<evidence type="ECO:0000256" key="6">
    <source>
        <dbReference type="ARBA" id="ARBA00022989"/>
    </source>
</evidence>
<gene>
    <name evidence="9" type="ORF">KLO01_25330</name>
</gene>
<dbReference type="PANTHER" id="PTHR30269:SF0">
    <property type="entry name" value="MEMBRANE TRANSPORTER PROTEIN YFCA-RELATED"/>
    <property type="match status" value="1"/>
</dbReference>
<accession>A0A512T2P5</accession>
<name>A0A512T2P5_9MICO</name>
<feature type="transmembrane region" description="Helical" evidence="8">
    <location>
        <begin position="145"/>
        <end position="178"/>
    </location>
</feature>
<feature type="transmembrane region" description="Helical" evidence="8">
    <location>
        <begin position="102"/>
        <end position="125"/>
    </location>
</feature>
<keyword evidence="5 8" id="KW-0812">Transmembrane</keyword>
<dbReference type="EMBL" id="BKBA01000009">
    <property type="protein sequence ID" value="GEQ14486.1"/>
    <property type="molecule type" value="Genomic_DNA"/>
</dbReference>
<evidence type="ECO:0000256" key="2">
    <source>
        <dbReference type="ARBA" id="ARBA00009142"/>
    </source>
</evidence>
<feature type="transmembrane region" description="Helical" evidence="8">
    <location>
        <begin position="242"/>
        <end position="260"/>
    </location>
</feature>
<dbReference type="GO" id="GO:0005886">
    <property type="term" value="C:plasma membrane"/>
    <property type="evidence" value="ECO:0007669"/>
    <property type="project" value="UniProtKB-SubCell"/>
</dbReference>
<dbReference type="OrthoDB" id="3782574at2"/>
<keyword evidence="6 8" id="KW-1133">Transmembrane helix</keyword>
<protein>
    <recommendedName>
        <fullName evidence="8">Probable membrane transporter protein</fullName>
    </recommendedName>
</protein>
<feature type="transmembrane region" description="Helical" evidence="8">
    <location>
        <begin position="6"/>
        <end position="23"/>
    </location>
</feature>
<dbReference type="Proteomes" id="UP000321793">
    <property type="component" value="Unassembled WGS sequence"/>
</dbReference>
<dbReference type="AlphaFoldDB" id="A0A512T2P5"/>
<evidence type="ECO:0000256" key="8">
    <source>
        <dbReference type="RuleBase" id="RU363041"/>
    </source>
</evidence>
<keyword evidence="4 8" id="KW-1003">Cell membrane</keyword>
<keyword evidence="7 8" id="KW-0472">Membrane</keyword>
<keyword evidence="10" id="KW-1185">Reference proteome</keyword>